<protein>
    <submittedName>
        <fullName evidence="1">DUF2225 domain-containing protein</fullName>
    </submittedName>
</protein>
<comment type="caution">
    <text evidence="1">The sequence shown here is derived from an EMBL/GenBank/DDBJ whole genome shotgun (WGS) entry which is preliminary data.</text>
</comment>
<dbReference type="InterPro" id="IPR011990">
    <property type="entry name" value="TPR-like_helical_dom_sf"/>
</dbReference>
<organism evidence="1 2">
    <name type="scientific">Anaerobacillus alkaliphilus</name>
    <dbReference type="NCBI Taxonomy" id="1548597"/>
    <lineage>
        <taxon>Bacteria</taxon>
        <taxon>Bacillati</taxon>
        <taxon>Bacillota</taxon>
        <taxon>Bacilli</taxon>
        <taxon>Bacillales</taxon>
        <taxon>Bacillaceae</taxon>
        <taxon>Anaerobacillus</taxon>
    </lineage>
</organism>
<dbReference type="SUPFAM" id="SSF48452">
    <property type="entry name" value="TPR-like"/>
    <property type="match status" value="1"/>
</dbReference>
<gene>
    <name evidence="1" type="ORF">DS745_12525</name>
</gene>
<keyword evidence="2" id="KW-1185">Reference proteome</keyword>
<evidence type="ECO:0000313" key="1">
    <source>
        <dbReference type="EMBL" id="RXJ00350.1"/>
    </source>
</evidence>
<reference evidence="1 2" key="1">
    <citation type="journal article" date="2019" name="Int. J. Syst. Evol. Microbiol.">
        <title>Anaerobacillus alkaliphilus sp. nov., a novel alkaliphilic and moderately halophilic bacterium.</title>
        <authorList>
            <person name="Borsodi A.K."/>
            <person name="Aszalos J.M."/>
            <person name="Bihari P."/>
            <person name="Nagy I."/>
            <person name="Schumann P."/>
            <person name="Sproer C."/>
            <person name="Kovacs A.L."/>
            <person name="Boka K."/>
            <person name="Dobosy P."/>
            <person name="Ovari M."/>
            <person name="Szili-Kovacs T."/>
            <person name="Toth E."/>
        </authorList>
    </citation>
    <scope>NUCLEOTIDE SEQUENCE [LARGE SCALE GENOMIC DNA]</scope>
    <source>
        <strain evidence="1 2">B16-10</strain>
    </source>
</reference>
<dbReference type="AlphaFoldDB" id="A0A4Q0VRX8"/>
<evidence type="ECO:0000313" key="2">
    <source>
        <dbReference type="Proteomes" id="UP000290649"/>
    </source>
</evidence>
<sequence>MNSDIDPLYDKTTKCLLCDHKFHTKKVRSRFSLARSMETDFFTEYIHDTNGKNINPLLYYVNVCPSCGYSYSDEANTYFLSGTKEAIMEKITTHWKGQDYFCDVRNKKVAIDSYKLAILAGSIKKERPIVMAGLHMRLSWIYRTLEMTEEETRFKGYALEQYEKSYFQGDFQNSSMSAIRLSYLIGELHRQFGNFQKASQFFSKIIHIKQPMKDRLFIELARDQWYDMAKVNRAKKV</sequence>
<dbReference type="OrthoDB" id="9780343at2"/>
<dbReference type="Proteomes" id="UP000290649">
    <property type="component" value="Unassembled WGS sequence"/>
</dbReference>
<accession>A0A4Q0VRX8</accession>
<name>A0A4Q0VRX8_9BACI</name>
<dbReference type="Pfam" id="PF09986">
    <property type="entry name" value="DUF2225"/>
    <property type="match status" value="1"/>
</dbReference>
<dbReference type="EMBL" id="QOUX01000039">
    <property type="protein sequence ID" value="RXJ00350.1"/>
    <property type="molecule type" value="Genomic_DNA"/>
</dbReference>
<dbReference type="InterPro" id="IPR018708">
    <property type="entry name" value="DUF2225"/>
</dbReference>
<dbReference type="Gene3D" id="1.25.40.10">
    <property type="entry name" value="Tetratricopeptide repeat domain"/>
    <property type="match status" value="1"/>
</dbReference>
<dbReference type="RefSeq" id="WP_129078567.1">
    <property type="nucleotide sequence ID" value="NZ_QOUX01000039.1"/>
</dbReference>
<proteinExistence type="predicted"/>